<evidence type="ECO:0000313" key="2">
    <source>
        <dbReference type="EMBL" id="OQP59482.1"/>
    </source>
</evidence>
<dbReference type="Proteomes" id="UP000192796">
    <property type="component" value="Unassembled WGS sequence"/>
</dbReference>
<organism evidence="2 3">
    <name type="scientific">Niastella vici</name>
    <dbReference type="NCBI Taxonomy" id="1703345"/>
    <lineage>
        <taxon>Bacteria</taxon>
        <taxon>Pseudomonadati</taxon>
        <taxon>Bacteroidota</taxon>
        <taxon>Chitinophagia</taxon>
        <taxon>Chitinophagales</taxon>
        <taxon>Chitinophagaceae</taxon>
        <taxon>Niastella</taxon>
    </lineage>
</organism>
<reference evidence="2 3" key="1">
    <citation type="submission" date="2016-03" db="EMBL/GenBank/DDBJ databases">
        <title>Niastella vici sp. nov., isolated from farmland soil.</title>
        <authorList>
            <person name="Chen L."/>
            <person name="Wang D."/>
            <person name="Yang S."/>
            <person name="Wang G."/>
        </authorList>
    </citation>
    <scope>NUCLEOTIDE SEQUENCE [LARGE SCALE GENOMIC DNA]</scope>
    <source>
        <strain evidence="2 3">DJ57</strain>
    </source>
</reference>
<keyword evidence="1" id="KW-0732">Signal</keyword>
<sequence length="127" mass="14155">MNRILFLFASLIVIMLAACSGSKTYRGSWKAADANGQRFELFFDAKSFSIKDTAGGKKQYDYTQNSISIENSVETYGIELADGRSYQINFPNSSDETVGLIKDGNGMPIYTISRNGYLNYGDIFKLK</sequence>
<protein>
    <recommendedName>
        <fullName evidence="4">DUF5640 domain-containing protein</fullName>
    </recommendedName>
</protein>
<evidence type="ECO:0008006" key="4">
    <source>
        <dbReference type="Google" id="ProtNLM"/>
    </source>
</evidence>
<feature type="signal peptide" evidence="1">
    <location>
        <begin position="1"/>
        <end position="17"/>
    </location>
</feature>
<dbReference type="RefSeq" id="WP_081154751.1">
    <property type="nucleotide sequence ID" value="NZ_LVYD01000079.1"/>
</dbReference>
<dbReference type="EMBL" id="LVYD01000079">
    <property type="protein sequence ID" value="OQP59482.1"/>
    <property type="molecule type" value="Genomic_DNA"/>
</dbReference>
<dbReference type="AlphaFoldDB" id="A0A1V9FMC5"/>
<evidence type="ECO:0000313" key="3">
    <source>
        <dbReference type="Proteomes" id="UP000192796"/>
    </source>
</evidence>
<dbReference type="STRING" id="1703345.A3860_37685"/>
<comment type="caution">
    <text evidence="2">The sequence shown here is derived from an EMBL/GenBank/DDBJ whole genome shotgun (WGS) entry which is preliminary data.</text>
</comment>
<dbReference type="OrthoDB" id="1356036at2"/>
<proteinExistence type="predicted"/>
<accession>A0A1V9FMC5</accession>
<name>A0A1V9FMC5_9BACT</name>
<evidence type="ECO:0000256" key="1">
    <source>
        <dbReference type="SAM" id="SignalP"/>
    </source>
</evidence>
<dbReference type="PROSITE" id="PS51257">
    <property type="entry name" value="PROKAR_LIPOPROTEIN"/>
    <property type="match status" value="1"/>
</dbReference>
<feature type="chain" id="PRO_5012980716" description="DUF5640 domain-containing protein" evidence="1">
    <location>
        <begin position="18"/>
        <end position="127"/>
    </location>
</feature>
<keyword evidence="3" id="KW-1185">Reference proteome</keyword>
<gene>
    <name evidence="2" type="ORF">A3860_37685</name>
</gene>